<evidence type="ECO:0000313" key="7">
    <source>
        <dbReference type="Proteomes" id="UP000271162"/>
    </source>
</evidence>
<dbReference type="SUPFAM" id="SSF57667">
    <property type="entry name" value="beta-beta-alpha zinc fingers"/>
    <property type="match status" value="1"/>
</dbReference>
<dbReference type="PROSITE" id="PS00028">
    <property type="entry name" value="ZINC_FINGER_C2H2_1"/>
    <property type="match status" value="1"/>
</dbReference>
<keyword evidence="2 4" id="KW-0863">Zinc-finger</keyword>
<reference evidence="8" key="1">
    <citation type="submission" date="2017-02" db="UniProtKB">
        <authorList>
            <consortium name="WormBaseParasite"/>
        </authorList>
    </citation>
    <scope>IDENTIFICATION</scope>
</reference>
<dbReference type="GO" id="GO:0000978">
    <property type="term" value="F:RNA polymerase II cis-regulatory region sequence-specific DNA binding"/>
    <property type="evidence" value="ECO:0007669"/>
    <property type="project" value="TreeGrafter"/>
</dbReference>
<evidence type="ECO:0000256" key="3">
    <source>
        <dbReference type="ARBA" id="ARBA00022833"/>
    </source>
</evidence>
<keyword evidence="1" id="KW-0479">Metal-binding</keyword>
<sequence length="112" mass="12947">MTSSSSRQSLASQKSSYFRRVGGIQSDNPVHVCSVPNCGKTYKKTSHLKAHLRSHVGSRPFECHWWQCGKTFSRSDQLQVGCYSRMPSMLCKFCRLRFKTIFISIFIVIRMY</sequence>
<keyword evidence="7" id="KW-1185">Reference proteome</keyword>
<evidence type="ECO:0000313" key="8">
    <source>
        <dbReference type="WBParaSite" id="NBR_0001406901-mRNA-1"/>
    </source>
</evidence>
<evidence type="ECO:0000256" key="2">
    <source>
        <dbReference type="ARBA" id="ARBA00022771"/>
    </source>
</evidence>
<dbReference type="GO" id="GO:0008270">
    <property type="term" value="F:zinc ion binding"/>
    <property type="evidence" value="ECO:0007669"/>
    <property type="project" value="UniProtKB-KW"/>
</dbReference>
<dbReference type="AlphaFoldDB" id="A0A0N4YC24"/>
<dbReference type="Proteomes" id="UP000271162">
    <property type="component" value="Unassembled WGS sequence"/>
</dbReference>
<dbReference type="Pfam" id="PF00096">
    <property type="entry name" value="zf-C2H2"/>
    <property type="match status" value="2"/>
</dbReference>
<keyword evidence="3" id="KW-0862">Zinc</keyword>
<evidence type="ECO:0000313" key="6">
    <source>
        <dbReference type="EMBL" id="VDL77659.1"/>
    </source>
</evidence>
<name>A0A0N4YC24_NIPBR</name>
<evidence type="ECO:0000256" key="1">
    <source>
        <dbReference type="ARBA" id="ARBA00022723"/>
    </source>
</evidence>
<accession>A0A0N4YC24</accession>
<gene>
    <name evidence="6" type="ORF">NBR_LOCUS14070</name>
</gene>
<dbReference type="InterPro" id="IPR013087">
    <property type="entry name" value="Znf_C2H2_type"/>
</dbReference>
<feature type="domain" description="C2H2-type" evidence="5">
    <location>
        <begin position="31"/>
        <end position="60"/>
    </location>
</feature>
<reference evidence="6 7" key="2">
    <citation type="submission" date="2018-11" db="EMBL/GenBank/DDBJ databases">
        <authorList>
            <consortium name="Pathogen Informatics"/>
        </authorList>
    </citation>
    <scope>NUCLEOTIDE SEQUENCE [LARGE SCALE GENOMIC DNA]</scope>
</reference>
<dbReference type="GO" id="GO:0000981">
    <property type="term" value="F:DNA-binding transcription factor activity, RNA polymerase II-specific"/>
    <property type="evidence" value="ECO:0007669"/>
    <property type="project" value="TreeGrafter"/>
</dbReference>
<protein>
    <submittedName>
        <fullName evidence="8">Transcription factor Sp5 (inferred by orthology to a human protein)</fullName>
    </submittedName>
</protein>
<dbReference type="PANTHER" id="PTHR23235">
    <property type="entry name" value="KRUEPPEL-LIKE TRANSCRIPTION FACTOR"/>
    <property type="match status" value="1"/>
</dbReference>
<proteinExistence type="predicted"/>
<evidence type="ECO:0000259" key="5">
    <source>
        <dbReference type="PROSITE" id="PS50157"/>
    </source>
</evidence>
<dbReference type="WBParaSite" id="NBR_0001406901-mRNA-1">
    <property type="protein sequence ID" value="NBR_0001406901-mRNA-1"/>
    <property type="gene ID" value="NBR_0001406901"/>
</dbReference>
<organism evidence="8">
    <name type="scientific">Nippostrongylus brasiliensis</name>
    <name type="common">Rat hookworm</name>
    <dbReference type="NCBI Taxonomy" id="27835"/>
    <lineage>
        <taxon>Eukaryota</taxon>
        <taxon>Metazoa</taxon>
        <taxon>Ecdysozoa</taxon>
        <taxon>Nematoda</taxon>
        <taxon>Chromadorea</taxon>
        <taxon>Rhabditida</taxon>
        <taxon>Rhabditina</taxon>
        <taxon>Rhabditomorpha</taxon>
        <taxon>Strongyloidea</taxon>
        <taxon>Heligmosomidae</taxon>
        <taxon>Nippostrongylus</taxon>
    </lineage>
</organism>
<dbReference type="InterPro" id="IPR036236">
    <property type="entry name" value="Znf_C2H2_sf"/>
</dbReference>
<dbReference type="PANTHER" id="PTHR23235:SF120">
    <property type="entry name" value="KRUPPEL-LIKE FACTOR 15"/>
    <property type="match status" value="1"/>
</dbReference>
<dbReference type="STRING" id="27835.A0A0N4YC24"/>
<dbReference type="FunFam" id="3.30.160.60:FF:000007">
    <property type="entry name" value="Basic krueppel-like factor 3"/>
    <property type="match status" value="1"/>
</dbReference>
<evidence type="ECO:0000256" key="4">
    <source>
        <dbReference type="PROSITE-ProRule" id="PRU00042"/>
    </source>
</evidence>
<dbReference type="EMBL" id="UYSL01021234">
    <property type="protein sequence ID" value="VDL77659.1"/>
    <property type="molecule type" value="Genomic_DNA"/>
</dbReference>
<dbReference type="PROSITE" id="PS50157">
    <property type="entry name" value="ZINC_FINGER_C2H2_2"/>
    <property type="match status" value="1"/>
</dbReference>
<dbReference type="Gene3D" id="3.30.160.60">
    <property type="entry name" value="Classic Zinc Finger"/>
    <property type="match status" value="2"/>
</dbReference>